<evidence type="ECO:0000313" key="2">
    <source>
        <dbReference type="Proteomes" id="UP000769157"/>
    </source>
</evidence>
<comment type="caution">
    <text evidence="1">The sequence shown here is derived from an EMBL/GenBank/DDBJ whole genome shotgun (WGS) entry which is preliminary data.</text>
</comment>
<keyword evidence="2" id="KW-1185">Reference proteome</keyword>
<organism evidence="1 2">
    <name type="scientific">Ogataea philodendri</name>
    <dbReference type="NCBI Taxonomy" id="1378263"/>
    <lineage>
        <taxon>Eukaryota</taxon>
        <taxon>Fungi</taxon>
        <taxon>Dikarya</taxon>
        <taxon>Ascomycota</taxon>
        <taxon>Saccharomycotina</taxon>
        <taxon>Pichiomycetes</taxon>
        <taxon>Pichiales</taxon>
        <taxon>Pichiaceae</taxon>
        <taxon>Ogataea</taxon>
    </lineage>
</organism>
<dbReference type="Proteomes" id="UP000769157">
    <property type="component" value="Unassembled WGS sequence"/>
</dbReference>
<reference evidence="1" key="1">
    <citation type="journal article" date="2021" name="Open Biol.">
        <title>Shared evolutionary footprints suggest mitochondrial oxidative damage underlies multiple complex I losses in fungi.</title>
        <authorList>
            <person name="Schikora-Tamarit M.A."/>
            <person name="Marcet-Houben M."/>
            <person name="Nosek J."/>
            <person name="Gabaldon T."/>
        </authorList>
    </citation>
    <scope>NUCLEOTIDE SEQUENCE</scope>
    <source>
        <strain evidence="1">CBS6075</strain>
    </source>
</reference>
<name>A0A9P8T4M6_9ASCO</name>
<dbReference type="RefSeq" id="XP_046061312.1">
    <property type="nucleotide sequence ID" value="XM_046205359.1"/>
</dbReference>
<dbReference type="EMBL" id="JAEUBE010000295">
    <property type="protein sequence ID" value="KAH3666108.1"/>
    <property type="molecule type" value="Genomic_DNA"/>
</dbReference>
<dbReference type="AlphaFoldDB" id="A0A9P8T4M6"/>
<protein>
    <submittedName>
        <fullName evidence="1">Uncharacterized protein</fullName>
    </submittedName>
</protein>
<gene>
    <name evidence="1" type="ORF">OGAPHI_004297</name>
</gene>
<sequence length="202" mass="21687">MRTSVPVFWYGLSIKACPIFPPNVGDGDPEQTTPICLVLSSAAKILFPSRGDGPFDLIPTLLKVTDLGVSSWLRILELPLNSSDLLDLETSQFSEASTGVVCSLSSCPYKHIPASSLRESLAASPIGLTDSSSKIAKKNFLATSISGIEISNPSSPVYPPLAMWNFSDDPRRSSGMNLLCPKYKSLRSEEVNFDTASCDLGP</sequence>
<accession>A0A9P8T4M6</accession>
<dbReference type="GeneID" id="70236262"/>
<evidence type="ECO:0000313" key="1">
    <source>
        <dbReference type="EMBL" id="KAH3666108.1"/>
    </source>
</evidence>
<proteinExistence type="predicted"/>
<reference evidence="1" key="2">
    <citation type="submission" date="2021-01" db="EMBL/GenBank/DDBJ databases">
        <authorList>
            <person name="Schikora-Tamarit M.A."/>
        </authorList>
    </citation>
    <scope>NUCLEOTIDE SEQUENCE</scope>
    <source>
        <strain evidence="1">CBS6075</strain>
    </source>
</reference>